<gene>
    <name evidence="2" type="ORF">H4W34_003511</name>
</gene>
<evidence type="ECO:0000259" key="1">
    <source>
        <dbReference type="Pfam" id="PF04149"/>
    </source>
</evidence>
<dbReference type="Pfam" id="PF04149">
    <property type="entry name" value="DUF397"/>
    <property type="match status" value="1"/>
</dbReference>
<proteinExistence type="predicted"/>
<sequence>MSNTNWRKANKSGENGGACVEVASVVNVVAVRDSKDPDGSKLVVSRRDFRRFTEVIKTL</sequence>
<evidence type="ECO:0000313" key="2">
    <source>
        <dbReference type="EMBL" id="MBE1533678.1"/>
    </source>
</evidence>
<feature type="domain" description="DUF397" evidence="1">
    <location>
        <begin position="5"/>
        <end position="57"/>
    </location>
</feature>
<protein>
    <recommendedName>
        <fullName evidence="1">DUF397 domain-containing protein</fullName>
    </recommendedName>
</protein>
<dbReference type="RefSeq" id="WP_192760182.1">
    <property type="nucleotide sequence ID" value="NZ_JADBDZ010000001.1"/>
</dbReference>
<name>A0ABR9JSZ0_9ACTN</name>
<organism evidence="2 3">
    <name type="scientific">Actinomadura algeriensis</name>
    <dbReference type="NCBI Taxonomy" id="1679523"/>
    <lineage>
        <taxon>Bacteria</taxon>
        <taxon>Bacillati</taxon>
        <taxon>Actinomycetota</taxon>
        <taxon>Actinomycetes</taxon>
        <taxon>Streptosporangiales</taxon>
        <taxon>Thermomonosporaceae</taxon>
        <taxon>Actinomadura</taxon>
    </lineage>
</organism>
<evidence type="ECO:0000313" key="3">
    <source>
        <dbReference type="Proteomes" id="UP000627838"/>
    </source>
</evidence>
<reference evidence="2 3" key="1">
    <citation type="submission" date="2020-10" db="EMBL/GenBank/DDBJ databases">
        <title>Sequencing the genomes of 1000 actinobacteria strains.</title>
        <authorList>
            <person name="Klenk H.-P."/>
        </authorList>
    </citation>
    <scope>NUCLEOTIDE SEQUENCE [LARGE SCALE GENOMIC DNA]</scope>
    <source>
        <strain evidence="2 3">DSM 46744</strain>
    </source>
</reference>
<dbReference type="InterPro" id="IPR007278">
    <property type="entry name" value="DUF397"/>
</dbReference>
<dbReference type="EMBL" id="JADBDZ010000001">
    <property type="protein sequence ID" value="MBE1533678.1"/>
    <property type="molecule type" value="Genomic_DNA"/>
</dbReference>
<accession>A0ABR9JSZ0</accession>
<comment type="caution">
    <text evidence="2">The sequence shown here is derived from an EMBL/GenBank/DDBJ whole genome shotgun (WGS) entry which is preliminary data.</text>
</comment>
<dbReference type="Proteomes" id="UP000627838">
    <property type="component" value="Unassembled WGS sequence"/>
</dbReference>
<keyword evidence="3" id="KW-1185">Reference proteome</keyword>